<feature type="compositionally biased region" description="Low complexity" evidence="1">
    <location>
        <begin position="53"/>
        <end position="63"/>
    </location>
</feature>
<feature type="region of interest" description="Disordered" evidence="1">
    <location>
        <begin position="41"/>
        <end position="91"/>
    </location>
</feature>
<name>A0A7M2XRI5_9NOCA</name>
<reference evidence="2 3" key="1">
    <citation type="submission" date="2020-10" db="EMBL/GenBank/DDBJ databases">
        <title>Whole genome sequence of oil-degrading bacteria Rhodococcus pyridinivorans strain 5Ap.</title>
        <authorList>
            <person name="Akhremchuk A.E."/>
            <person name="Valentovich L.N."/>
            <person name="Charniauskaya M.I."/>
            <person name="Bukliarevich H.A."/>
            <person name="Titok M.A."/>
        </authorList>
    </citation>
    <scope>NUCLEOTIDE SEQUENCE [LARGE SCALE GENOMIC DNA]</scope>
    <source>
        <strain evidence="2 3">5Ap</strain>
    </source>
</reference>
<keyword evidence="3" id="KW-1185">Reference proteome</keyword>
<dbReference type="AlphaFoldDB" id="A0A7M2XRI5"/>
<evidence type="ECO:0000313" key="3">
    <source>
        <dbReference type="Proteomes" id="UP000593818"/>
    </source>
</evidence>
<dbReference type="Proteomes" id="UP000593818">
    <property type="component" value="Chromosome"/>
</dbReference>
<accession>A0A7M2XRI5</accession>
<sequence length="91" mass="9558">MKVRHMAHRKSSMVGKVEEVPTDFGERLVASGFAVRVDEDATVDVPGGDDDVAPVPATDAASTDPKRVGRRRPARPVDAGAAQPVPAAPED</sequence>
<organism evidence="2 3">
    <name type="scientific">Rhodococcus pyridinivorans</name>
    <dbReference type="NCBI Taxonomy" id="103816"/>
    <lineage>
        <taxon>Bacteria</taxon>
        <taxon>Bacillati</taxon>
        <taxon>Actinomycetota</taxon>
        <taxon>Actinomycetes</taxon>
        <taxon>Mycobacteriales</taxon>
        <taxon>Nocardiaceae</taxon>
        <taxon>Rhodococcus</taxon>
    </lineage>
</organism>
<protein>
    <submittedName>
        <fullName evidence="2">Uncharacterized protein</fullName>
    </submittedName>
</protein>
<proteinExistence type="predicted"/>
<evidence type="ECO:0000256" key="1">
    <source>
        <dbReference type="SAM" id="MobiDB-lite"/>
    </source>
</evidence>
<dbReference type="EMBL" id="CP063450">
    <property type="protein sequence ID" value="QOV99511.1"/>
    <property type="molecule type" value="Genomic_DNA"/>
</dbReference>
<evidence type="ECO:0000313" key="2">
    <source>
        <dbReference type="EMBL" id="QOV99511.1"/>
    </source>
</evidence>
<dbReference type="RefSeq" id="WP_193903136.1">
    <property type="nucleotide sequence ID" value="NZ_CP063450.1"/>
</dbReference>
<gene>
    <name evidence="2" type="ORF">INP59_03670</name>
</gene>